<dbReference type="EMBL" id="CAXITT010000001">
    <property type="protein sequence ID" value="CAL1525876.1"/>
    <property type="molecule type" value="Genomic_DNA"/>
</dbReference>
<keyword evidence="3" id="KW-0342">GTP-binding</keyword>
<keyword evidence="7" id="KW-1185">Reference proteome</keyword>
<dbReference type="FunFam" id="3.40.50.300:FF:000840">
    <property type="entry name" value="Immune-associated nucleotide-binding protein 9"/>
    <property type="match status" value="1"/>
</dbReference>
<proteinExistence type="inferred from homology"/>
<sequence>MTSVSDYTLILIGKTGFGKSATGNTIIGAHEFLDSDSCESVTSECQVAQGENFGFHLTVIDTPGVMDTLVNSDEAKEKTCQAMIDAISKCPKSKKRALCLVLKYGERFTDENKKSLYILTRVFGAEFLAKFCVIIFTHGDSFDANNKGTKSFDEWCHEQTLEMAQLFKECSNRCVLFRNKTENDDIKKKQIEELIKHVEDLKESYTDEKFTEAKKRHQRLFLEANLTKILNMFNTKNQSLQQELDEIILNEIRREKLQDLKNKTEGVLTEIDKDDDGVFYDIGEVSLLEDPRMCTQKIIKNCDDLLHLEKLKALQLKIQSDVKLLESKCINCTPSKCSIESMENLEQEMKELFGKYNKYGFDFCRGDLIEFQPHIDKDIGELRLSEKELSFFNDEIEKFNRLANALCRLRNGVVFENNRNEIQGKTRSLRRELDAVLSSEISTGTLTILKDEAESVLRKWEEVEDMAEILEPLREVHRRIEQKIKDCKINLKVEIISGAVSVASGAVGVVGGVAGLSKNAVAIGVSKAAPGVGKTLIAGGDVVKSLVKGGVAEKLKRNGSKKNTEE</sequence>
<comment type="similarity">
    <text evidence="1">Belongs to the TRAFAC class TrmE-Era-EngA-EngB-Septin-like GTPase superfamily. AIG1/Toc34/Toc159-like paraseptin GTPase family. IAN subfamily.</text>
</comment>
<evidence type="ECO:0000313" key="7">
    <source>
        <dbReference type="Proteomes" id="UP001497497"/>
    </source>
</evidence>
<dbReference type="GO" id="GO:0005525">
    <property type="term" value="F:GTP binding"/>
    <property type="evidence" value="ECO:0007669"/>
    <property type="project" value="UniProtKB-KW"/>
</dbReference>
<feature type="domain" description="AIG1-type G" evidence="5">
    <location>
        <begin position="4"/>
        <end position="214"/>
    </location>
</feature>
<dbReference type="SUPFAM" id="SSF52540">
    <property type="entry name" value="P-loop containing nucleoside triphosphate hydrolases"/>
    <property type="match status" value="1"/>
</dbReference>
<dbReference type="Gene3D" id="3.40.50.300">
    <property type="entry name" value="P-loop containing nucleotide triphosphate hydrolases"/>
    <property type="match status" value="1"/>
</dbReference>
<organism evidence="6 7">
    <name type="scientific">Lymnaea stagnalis</name>
    <name type="common">Great pond snail</name>
    <name type="synonym">Helix stagnalis</name>
    <dbReference type="NCBI Taxonomy" id="6523"/>
    <lineage>
        <taxon>Eukaryota</taxon>
        <taxon>Metazoa</taxon>
        <taxon>Spiralia</taxon>
        <taxon>Lophotrochozoa</taxon>
        <taxon>Mollusca</taxon>
        <taxon>Gastropoda</taxon>
        <taxon>Heterobranchia</taxon>
        <taxon>Euthyneura</taxon>
        <taxon>Panpulmonata</taxon>
        <taxon>Hygrophila</taxon>
        <taxon>Lymnaeoidea</taxon>
        <taxon>Lymnaeidae</taxon>
        <taxon>Lymnaea</taxon>
    </lineage>
</organism>
<name>A0AAV2GXR3_LYMST</name>
<dbReference type="PROSITE" id="PS51720">
    <property type="entry name" value="G_AIG1"/>
    <property type="match status" value="1"/>
</dbReference>
<protein>
    <recommendedName>
        <fullName evidence="5">AIG1-type G domain-containing protein</fullName>
    </recommendedName>
</protein>
<comment type="caution">
    <text evidence="6">The sequence shown here is derived from an EMBL/GenBank/DDBJ whole genome shotgun (WGS) entry which is preliminary data.</text>
</comment>
<feature type="coiled-coil region" evidence="4">
    <location>
        <begin position="188"/>
        <end position="250"/>
    </location>
</feature>
<dbReference type="InterPro" id="IPR006703">
    <property type="entry name" value="G_AIG1"/>
</dbReference>
<dbReference type="InterPro" id="IPR027417">
    <property type="entry name" value="P-loop_NTPase"/>
</dbReference>
<accession>A0AAV2GXR3</accession>
<evidence type="ECO:0000256" key="4">
    <source>
        <dbReference type="SAM" id="Coils"/>
    </source>
</evidence>
<keyword evidence="2" id="KW-0547">Nucleotide-binding</keyword>
<evidence type="ECO:0000259" key="5">
    <source>
        <dbReference type="PROSITE" id="PS51720"/>
    </source>
</evidence>
<keyword evidence="4" id="KW-0175">Coiled coil</keyword>
<reference evidence="6 7" key="1">
    <citation type="submission" date="2024-04" db="EMBL/GenBank/DDBJ databases">
        <authorList>
            <consortium name="Genoscope - CEA"/>
            <person name="William W."/>
        </authorList>
    </citation>
    <scope>NUCLEOTIDE SEQUENCE [LARGE SCALE GENOMIC DNA]</scope>
</reference>
<dbReference type="Pfam" id="PF04548">
    <property type="entry name" value="AIG1"/>
    <property type="match status" value="1"/>
</dbReference>
<evidence type="ECO:0000256" key="2">
    <source>
        <dbReference type="ARBA" id="ARBA00022741"/>
    </source>
</evidence>
<evidence type="ECO:0000313" key="6">
    <source>
        <dbReference type="EMBL" id="CAL1525876.1"/>
    </source>
</evidence>
<dbReference type="InterPro" id="IPR045058">
    <property type="entry name" value="GIMA/IAN/Toc"/>
</dbReference>
<evidence type="ECO:0000256" key="1">
    <source>
        <dbReference type="ARBA" id="ARBA00008535"/>
    </source>
</evidence>
<gene>
    <name evidence="6" type="ORF">GSLYS_00000053001</name>
</gene>
<dbReference type="PANTHER" id="PTHR10903">
    <property type="entry name" value="GTPASE, IMAP FAMILY MEMBER-RELATED"/>
    <property type="match status" value="1"/>
</dbReference>
<dbReference type="Proteomes" id="UP001497497">
    <property type="component" value="Unassembled WGS sequence"/>
</dbReference>
<dbReference type="PANTHER" id="PTHR10903:SF184">
    <property type="entry name" value="GTP-BINDING PROTEIN A"/>
    <property type="match status" value="1"/>
</dbReference>
<evidence type="ECO:0000256" key="3">
    <source>
        <dbReference type="ARBA" id="ARBA00023134"/>
    </source>
</evidence>
<dbReference type="AlphaFoldDB" id="A0AAV2GXR3"/>